<organism evidence="6 7">
    <name type="scientific">Anolis carolinensis</name>
    <name type="common">Green anole</name>
    <name type="synonym">American chameleon</name>
    <dbReference type="NCBI Taxonomy" id="28377"/>
    <lineage>
        <taxon>Eukaryota</taxon>
        <taxon>Metazoa</taxon>
        <taxon>Chordata</taxon>
        <taxon>Craniata</taxon>
        <taxon>Vertebrata</taxon>
        <taxon>Euteleostomi</taxon>
        <taxon>Lepidosauria</taxon>
        <taxon>Squamata</taxon>
        <taxon>Bifurcata</taxon>
        <taxon>Unidentata</taxon>
        <taxon>Episquamata</taxon>
        <taxon>Toxicofera</taxon>
        <taxon>Iguania</taxon>
        <taxon>Dactyloidae</taxon>
        <taxon>Anolis</taxon>
    </lineage>
</organism>
<accession>A0A803SKP5</accession>
<dbReference type="Pfam" id="PF26141">
    <property type="entry name" value="PMEL_NMB_N"/>
    <property type="match status" value="1"/>
</dbReference>
<evidence type="ECO:0000256" key="2">
    <source>
        <dbReference type="ARBA" id="ARBA00023180"/>
    </source>
</evidence>
<reference evidence="6 7" key="1">
    <citation type="submission" date="2009-12" db="EMBL/GenBank/DDBJ databases">
        <title>The Genome Sequence of Anolis carolinensis (Green Anole Lizard).</title>
        <authorList>
            <consortium name="The Genome Sequencing Platform"/>
            <person name="Di Palma F."/>
            <person name="Alfoldi J."/>
            <person name="Heiman D."/>
            <person name="Young S."/>
            <person name="Grabherr M."/>
            <person name="Johnson J."/>
            <person name="Lander E.S."/>
            <person name="Lindblad-Toh K."/>
        </authorList>
    </citation>
    <scope>NUCLEOTIDE SEQUENCE [LARGE SCALE GENOMIC DNA]</scope>
    <source>
        <strain evidence="6 7">JBL SC #1</strain>
    </source>
</reference>
<dbReference type="GO" id="GO:0007155">
    <property type="term" value="P:cell adhesion"/>
    <property type="evidence" value="ECO:0000318"/>
    <property type="project" value="GO_Central"/>
</dbReference>
<dbReference type="GO" id="GO:0032720">
    <property type="term" value="P:negative regulation of tumor necrosis factor production"/>
    <property type="evidence" value="ECO:0007669"/>
    <property type="project" value="Ensembl"/>
</dbReference>
<keyword evidence="4" id="KW-0472">Membrane</keyword>
<dbReference type="InterPro" id="IPR045219">
    <property type="entry name" value="PKAT"/>
</dbReference>
<dbReference type="InterPro" id="IPR059017">
    <property type="entry name" value="PMEL_NMB_N"/>
</dbReference>
<dbReference type="PROSITE" id="PS50093">
    <property type="entry name" value="PKD"/>
    <property type="match status" value="1"/>
</dbReference>
<dbReference type="GO" id="GO:2000134">
    <property type="term" value="P:negative regulation of G1/S transition of mitotic cell cycle"/>
    <property type="evidence" value="ECO:0007669"/>
    <property type="project" value="Ensembl"/>
</dbReference>
<dbReference type="GO" id="GO:0007267">
    <property type="term" value="P:cell-cell signaling"/>
    <property type="evidence" value="ECO:0007669"/>
    <property type="project" value="Ensembl"/>
</dbReference>
<dbReference type="Proteomes" id="UP000001646">
    <property type="component" value="Chromosome 6"/>
</dbReference>
<reference evidence="6" key="3">
    <citation type="submission" date="2025-09" db="UniProtKB">
        <authorList>
            <consortium name="Ensembl"/>
        </authorList>
    </citation>
    <scope>IDENTIFICATION</scope>
</reference>
<dbReference type="Bgee" id="ENSACAG00000013625">
    <property type="expression patterns" value="Expressed in liver and 8 other cell types or tissues"/>
</dbReference>
<dbReference type="GO" id="GO:0034103">
    <property type="term" value="P:regulation of tissue remodeling"/>
    <property type="evidence" value="ECO:0007669"/>
    <property type="project" value="Ensembl"/>
</dbReference>
<dbReference type="GO" id="GO:0005886">
    <property type="term" value="C:plasma membrane"/>
    <property type="evidence" value="ECO:0000318"/>
    <property type="project" value="GO_Central"/>
</dbReference>
<keyword evidence="1" id="KW-0732">Signal</keyword>
<dbReference type="GO" id="GO:0031410">
    <property type="term" value="C:cytoplasmic vesicle"/>
    <property type="evidence" value="ECO:0007669"/>
    <property type="project" value="Ensembl"/>
</dbReference>
<dbReference type="AlphaFoldDB" id="A0A803SKP5"/>
<proteinExistence type="inferred from homology"/>
<dbReference type="Pfam" id="PF20433">
    <property type="entry name" value="PKAT_KLD"/>
    <property type="match status" value="1"/>
</dbReference>
<evidence type="ECO:0000313" key="7">
    <source>
        <dbReference type="Proteomes" id="UP000001646"/>
    </source>
</evidence>
<keyword evidence="7" id="KW-1185">Reference proteome</keyword>
<feature type="domain" description="PKD" evidence="5">
    <location>
        <begin position="297"/>
        <end position="335"/>
    </location>
</feature>
<dbReference type="PANTHER" id="PTHR11861:SF11">
    <property type="entry name" value="TRANSMEMBRANE GLYCOPROTEIN NMB"/>
    <property type="match status" value="1"/>
</dbReference>
<dbReference type="PANTHER" id="PTHR11861">
    <property type="entry name" value="MELANOCYTE PROTEIN PMEL 17-RELATED"/>
    <property type="match status" value="1"/>
</dbReference>
<protein>
    <submittedName>
        <fullName evidence="6">Glycoprotein nmb</fullName>
    </submittedName>
</protein>
<dbReference type="InParanoid" id="A0A803SKP5"/>
<dbReference type="SUPFAM" id="SSF49299">
    <property type="entry name" value="PKD domain"/>
    <property type="match status" value="1"/>
</dbReference>
<dbReference type="GO" id="GO:0008201">
    <property type="term" value="F:heparin binding"/>
    <property type="evidence" value="ECO:0007669"/>
    <property type="project" value="Ensembl"/>
</dbReference>
<dbReference type="GO" id="GO:0030335">
    <property type="term" value="P:positive regulation of cell migration"/>
    <property type="evidence" value="ECO:0007669"/>
    <property type="project" value="Ensembl"/>
</dbReference>
<keyword evidence="4" id="KW-1133">Transmembrane helix</keyword>
<dbReference type="GO" id="GO:0070374">
    <property type="term" value="P:positive regulation of ERK1 and ERK2 cascade"/>
    <property type="evidence" value="ECO:0007669"/>
    <property type="project" value="Ensembl"/>
</dbReference>
<evidence type="ECO:0000259" key="5">
    <source>
        <dbReference type="PROSITE" id="PS50093"/>
    </source>
</evidence>
<dbReference type="InterPro" id="IPR000601">
    <property type="entry name" value="PKD_dom"/>
</dbReference>
<evidence type="ECO:0000256" key="4">
    <source>
        <dbReference type="SAM" id="Phobius"/>
    </source>
</evidence>
<dbReference type="GO" id="GO:0045545">
    <property type="term" value="F:syndecan binding"/>
    <property type="evidence" value="ECO:0007669"/>
    <property type="project" value="Ensembl"/>
</dbReference>
<dbReference type="InterPro" id="IPR035986">
    <property type="entry name" value="PKD_dom_sf"/>
</dbReference>
<dbReference type="Ensembl" id="ENSACAT00000053770.1">
    <property type="protein sequence ID" value="ENSACAP00000023535.1"/>
    <property type="gene ID" value="ENSACAG00000013625.4"/>
</dbReference>
<evidence type="ECO:0000256" key="3">
    <source>
        <dbReference type="ARBA" id="ARBA00025776"/>
    </source>
</evidence>
<keyword evidence="2" id="KW-0325">Glycoprotein</keyword>
<dbReference type="GeneTree" id="ENSGT00950000183188"/>
<feature type="transmembrane region" description="Helical" evidence="4">
    <location>
        <begin position="512"/>
        <end position="531"/>
    </location>
</feature>
<evidence type="ECO:0000256" key="1">
    <source>
        <dbReference type="ARBA" id="ARBA00022729"/>
    </source>
</evidence>
<evidence type="ECO:0000313" key="6">
    <source>
        <dbReference type="Ensembl" id="ENSACAP00000023535.1"/>
    </source>
</evidence>
<keyword evidence="4" id="KW-0812">Transmembrane</keyword>
<dbReference type="InterPro" id="IPR046846">
    <property type="entry name" value="PKAT_KLD"/>
</dbReference>
<comment type="similarity">
    <text evidence="3">Belongs to the PMEL/NMB family.</text>
</comment>
<gene>
    <name evidence="6" type="primary">GPNMB</name>
</gene>
<dbReference type="InterPro" id="IPR013783">
    <property type="entry name" value="Ig-like_fold"/>
</dbReference>
<dbReference type="GO" id="GO:0048018">
    <property type="term" value="F:receptor ligand activity"/>
    <property type="evidence" value="ECO:0007669"/>
    <property type="project" value="Ensembl"/>
</dbReference>
<dbReference type="CDD" id="cd00146">
    <property type="entry name" value="PKD"/>
    <property type="match status" value="1"/>
</dbReference>
<dbReference type="GO" id="GO:0005178">
    <property type="term" value="F:integrin binding"/>
    <property type="evidence" value="ECO:0000318"/>
    <property type="project" value="GO_Central"/>
</dbReference>
<dbReference type="GO" id="GO:0042130">
    <property type="term" value="P:negative regulation of T cell proliferation"/>
    <property type="evidence" value="ECO:0007669"/>
    <property type="project" value="Ensembl"/>
</dbReference>
<name>A0A803SKP5_ANOCA</name>
<sequence length="582" mass="64886">MAGPSLGRTIVSGFTRWLSVYLLLRSKPLTYRGTLEFQDVMTRGRAFSHNKYHGRLKDWSSDHNKWNDKLYPHWEEGDPRWNNCWKGGKVVATLTSDSPALVGSNVTFTVTLKFPRCQREDNDSNIVYDRKCLNGSSNYTEGLPDQYVYNWTEWIDNCGWGNCTHNNSHNNSHNVFPDGKPFPYHHDWRRRNFIYVFHTLGQYFQKTGGSSAVVSINTTNITLGKQMMEVSIYRRGYRSYVPVTAASIIYVVTDKITLYVNMTQKNDRNVSDHIFIKDIPITFEVKIHDPSHYLNSSNVSYQWNYGDGSGLFVSNNSVSTHTYKLQGNFSPDLLVQAFIPAPCGPVTPPPPPTTPAITTQLPPNVTTPTSYSLTDLPPAEGCHIARNGPYKTSISIVEGILGINIIQMTSIQVAATEVENSMVDFVVTCQGSLPTDACTMIADPTCQVLQSEACDPVDVADECLLTIRRAFNESGTYCVNITLGDATSLALTSTLVSIGGAGGSFSRTAEGVLIACGFLVVFAVCLTFFLYKRYKQYKPIEQEQVQEAPREGLKVYFNNVKAVLFPANNEKDPLLKTKPGIV</sequence>
<dbReference type="Gene3D" id="2.60.40.10">
    <property type="entry name" value="Immunoglobulins"/>
    <property type="match status" value="1"/>
</dbReference>
<reference evidence="6" key="2">
    <citation type="submission" date="2025-08" db="UniProtKB">
        <authorList>
            <consortium name="Ensembl"/>
        </authorList>
    </citation>
    <scope>IDENTIFICATION</scope>
</reference>